<evidence type="ECO:0000313" key="2">
    <source>
        <dbReference type="Proteomes" id="UP000186955"/>
    </source>
</evidence>
<dbReference type="EMBL" id="MNBE01000618">
    <property type="protein sequence ID" value="OKP03384.1"/>
    <property type="molecule type" value="Genomic_DNA"/>
</dbReference>
<proteinExistence type="predicted"/>
<accession>A0A1Q5TT22</accession>
<dbReference type="AlphaFoldDB" id="A0A1Q5TT22"/>
<reference evidence="1 2" key="1">
    <citation type="submission" date="2016-10" db="EMBL/GenBank/DDBJ databases">
        <title>Genome sequence of the ascomycete fungus Penicillium subrubescens.</title>
        <authorList>
            <person name="De Vries R.P."/>
            <person name="Peng M."/>
            <person name="Dilokpimol A."/>
            <person name="Hilden K."/>
            <person name="Makela M.R."/>
            <person name="Grigoriev I."/>
            <person name="Riley R."/>
            <person name="Granchi Z."/>
        </authorList>
    </citation>
    <scope>NUCLEOTIDE SEQUENCE [LARGE SCALE GENOMIC DNA]</scope>
    <source>
        <strain evidence="1 2">CBS 132785</strain>
    </source>
</reference>
<dbReference type="Proteomes" id="UP000186955">
    <property type="component" value="Unassembled WGS sequence"/>
</dbReference>
<sequence length="146" mass="16909">MPAILAATFLESTTYVREGSQPKELFRRVGSRDSALPELWSEQHECLHDDIGQLLEIELSRWPWGYTIYRSVYTPESDIHWEAAVDAIRANIFASLDDELQHFKSKNEKAHRILCDGYRSLVFQDKSQLDGATIDQVAKKLQRFPR</sequence>
<comment type="caution">
    <text evidence="1">The sequence shown here is derived from an EMBL/GenBank/DDBJ whole genome shotgun (WGS) entry which is preliminary data.</text>
</comment>
<protein>
    <submittedName>
        <fullName evidence="1">Uncharacterized protein</fullName>
    </submittedName>
</protein>
<dbReference type="STRING" id="1316194.A0A1Q5TT22"/>
<keyword evidence="2" id="KW-1185">Reference proteome</keyword>
<name>A0A1Q5TT22_9EURO</name>
<gene>
    <name evidence="1" type="ORF">PENSUB_6887</name>
</gene>
<organism evidence="1 2">
    <name type="scientific">Penicillium subrubescens</name>
    <dbReference type="NCBI Taxonomy" id="1316194"/>
    <lineage>
        <taxon>Eukaryota</taxon>
        <taxon>Fungi</taxon>
        <taxon>Dikarya</taxon>
        <taxon>Ascomycota</taxon>
        <taxon>Pezizomycotina</taxon>
        <taxon>Eurotiomycetes</taxon>
        <taxon>Eurotiomycetidae</taxon>
        <taxon>Eurotiales</taxon>
        <taxon>Aspergillaceae</taxon>
        <taxon>Penicillium</taxon>
    </lineage>
</organism>
<evidence type="ECO:0000313" key="1">
    <source>
        <dbReference type="EMBL" id="OKP03384.1"/>
    </source>
</evidence>